<keyword evidence="3" id="KW-1185">Reference proteome</keyword>
<dbReference type="SUPFAM" id="SSF52540">
    <property type="entry name" value="P-loop containing nucleoside triphosphate hydrolases"/>
    <property type="match status" value="1"/>
</dbReference>
<sequence>MTSMLENKNKPFNEINKKIILEKIKNEISKIRNYTPKVAIFGDTGVGKSSLCNALFGKNIAEISDVEACTRAPQEILLSGEGNGITLLDVPGVGEDPQRHAEYRELYKSLLPGLDLVIWAIKADDRKYATSIEIYQEILKPNLEKCPVIFVITQADKIEPHRKWDVQKNEPGEEQVVNLTKKINDISSRFNVSTNKIVAVSANDSWNLVELVNKVVDILPNEKKYSFTREAKEETVSEEAAKNAEIGIFEEIKKKAGETWDYIKYEATDIIVDKVKEYTPKIAHTFIRWLSSFW</sequence>
<evidence type="ECO:0000313" key="3">
    <source>
        <dbReference type="Proteomes" id="UP000246569"/>
    </source>
</evidence>
<evidence type="ECO:0000313" key="2">
    <source>
        <dbReference type="EMBL" id="PWV64590.1"/>
    </source>
</evidence>
<accession>A0A317MY57</accession>
<feature type="domain" description="G" evidence="1">
    <location>
        <begin position="37"/>
        <end position="153"/>
    </location>
</feature>
<organism evidence="2 3">
    <name type="scientific">Plasticicumulans acidivorans</name>
    <dbReference type="NCBI Taxonomy" id="886464"/>
    <lineage>
        <taxon>Bacteria</taxon>
        <taxon>Pseudomonadati</taxon>
        <taxon>Pseudomonadota</taxon>
        <taxon>Gammaproteobacteria</taxon>
        <taxon>Candidatus Competibacteraceae</taxon>
        <taxon>Plasticicumulans</taxon>
    </lineage>
</organism>
<dbReference type="GO" id="GO:0002098">
    <property type="term" value="P:tRNA wobble uridine modification"/>
    <property type="evidence" value="ECO:0007669"/>
    <property type="project" value="TreeGrafter"/>
</dbReference>
<dbReference type="Pfam" id="PF01926">
    <property type="entry name" value="MMR_HSR1"/>
    <property type="match status" value="1"/>
</dbReference>
<dbReference type="AlphaFoldDB" id="A0A317MY57"/>
<dbReference type="GO" id="GO:0005525">
    <property type="term" value="F:GTP binding"/>
    <property type="evidence" value="ECO:0007669"/>
    <property type="project" value="InterPro"/>
</dbReference>
<dbReference type="RefSeq" id="WP_110017237.1">
    <property type="nucleotide sequence ID" value="NZ_QGTJ01000002.1"/>
</dbReference>
<dbReference type="PANTHER" id="PTHR42714">
    <property type="entry name" value="TRNA MODIFICATION GTPASE GTPBP3"/>
    <property type="match status" value="1"/>
</dbReference>
<gene>
    <name evidence="2" type="ORF">C7443_102240</name>
</gene>
<dbReference type="GO" id="GO:0005829">
    <property type="term" value="C:cytosol"/>
    <property type="evidence" value="ECO:0007669"/>
    <property type="project" value="TreeGrafter"/>
</dbReference>
<evidence type="ECO:0000259" key="1">
    <source>
        <dbReference type="Pfam" id="PF01926"/>
    </source>
</evidence>
<proteinExistence type="predicted"/>
<reference evidence="2 3" key="1">
    <citation type="submission" date="2018-05" db="EMBL/GenBank/DDBJ databases">
        <title>Genomic Encyclopedia of Type Strains, Phase IV (KMG-IV): sequencing the most valuable type-strain genomes for metagenomic binning, comparative biology and taxonomic classification.</title>
        <authorList>
            <person name="Goeker M."/>
        </authorList>
    </citation>
    <scope>NUCLEOTIDE SEQUENCE [LARGE SCALE GENOMIC DNA]</scope>
    <source>
        <strain evidence="2 3">DSM 23606</strain>
    </source>
</reference>
<dbReference type="Gene3D" id="3.40.50.300">
    <property type="entry name" value="P-loop containing nucleotide triphosphate hydrolases"/>
    <property type="match status" value="1"/>
</dbReference>
<dbReference type="CDD" id="cd11383">
    <property type="entry name" value="YfjP"/>
    <property type="match status" value="1"/>
</dbReference>
<protein>
    <recommendedName>
        <fullName evidence="1">G domain-containing protein</fullName>
    </recommendedName>
</protein>
<comment type="caution">
    <text evidence="2">The sequence shown here is derived from an EMBL/GenBank/DDBJ whole genome shotgun (WGS) entry which is preliminary data.</text>
</comment>
<name>A0A317MY57_9GAMM</name>
<dbReference type="GO" id="GO:0030488">
    <property type="term" value="P:tRNA methylation"/>
    <property type="evidence" value="ECO:0007669"/>
    <property type="project" value="TreeGrafter"/>
</dbReference>
<dbReference type="Proteomes" id="UP000246569">
    <property type="component" value="Unassembled WGS sequence"/>
</dbReference>
<dbReference type="EMBL" id="QGTJ01000002">
    <property type="protein sequence ID" value="PWV64590.1"/>
    <property type="molecule type" value="Genomic_DNA"/>
</dbReference>
<dbReference type="InterPro" id="IPR006073">
    <property type="entry name" value="GTP-bd"/>
</dbReference>
<dbReference type="InterPro" id="IPR027417">
    <property type="entry name" value="P-loop_NTPase"/>
</dbReference>
<dbReference type="PANTHER" id="PTHR42714:SF2">
    <property type="entry name" value="TRNA MODIFICATION GTPASE GTPBP3, MITOCHONDRIAL"/>
    <property type="match status" value="1"/>
</dbReference>
<dbReference type="OrthoDB" id="9779790at2"/>